<dbReference type="Gene3D" id="1.25.40.20">
    <property type="entry name" value="Ankyrin repeat-containing domain"/>
    <property type="match status" value="1"/>
</dbReference>
<dbReference type="PROSITE" id="PS50088">
    <property type="entry name" value="ANK_REPEAT"/>
    <property type="match status" value="1"/>
</dbReference>
<evidence type="ECO:0000256" key="1">
    <source>
        <dbReference type="PROSITE-ProRule" id="PRU00023"/>
    </source>
</evidence>
<proteinExistence type="predicted"/>
<dbReference type="InterPro" id="IPR036770">
    <property type="entry name" value="Ankyrin_rpt-contain_sf"/>
</dbReference>
<sequence>MPINSVEINKRIREIFRDNDINEFRQFIRNNNLQIKDLNNENFDILVFSIENDASINIIEYIICKCKYKTLNYIVNEYPEYKRKTPLLSAIGRSNFKVANYLIEYGADINYIVNDERKQILNIYKNVKYVLYKELF</sequence>
<dbReference type="Pfam" id="PF13606">
    <property type="entry name" value="Ank_3"/>
    <property type="match status" value="1"/>
</dbReference>
<feature type="repeat" description="ANK" evidence="1">
    <location>
        <begin position="82"/>
        <end position="114"/>
    </location>
</feature>
<keyword evidence="3" id="KW-1185">Reference proteome</keyword>
<organism evidence="2 3">
    <name type="scientific">Neocallimastix californiae</name>
    <dbReference type="NCBI Taxonomy" id="1754190"/>
    <lineage>
        <taxon>Eukaryota</taxon>
        <taxon>Fungi</taxon>
        <taxon>Fungi incertae sedis</taxon>
        <taxon>Chytridiomycota</taxon>
        <taxon>Chytridiomycota incertae sedis</taxon>
        <taxon>Neocallimastigomycetes</taxon>
        <taxon>Neocallimastigales</taxon>
        <taxon>Neocallimastigaceae</taxon>
        <taxon>Neocallimastix</taxon>
    </lineage>
</organism>
<comment type="caution">
    <text evidence="2">The sequence shown here is derived from an EMBL/GenBank/DDBJ whole genome shotgun (WGS) entry which is preliminary data.</text>
</comment>
<evidence type="ECO:0000313" key="3">
    <source>
        <dbReference type="Proteomes" id="UP000193920"/>
    </source>
</evidence>
<keyword evidence="1" id="KW-0040">ANK repeat</keyword>
<evidence type="ECO:0000313" key="2">
    <source>
        <dbReference type="EMBL" id="ORY20069.1"/>
    </source>
</evidence>
<dbReference type="SUPFAM" id="SSF140860">
    <property type="entry name" value="Pseudo ankyrin repeat-like"/>
    <property type="match status" value="1"/>
</dbReference>
<protein>
    <submittedName>
        <fullName evidence="2">Uncharacterized protein</fullName>
    </submittedName>
</protein>
<reference evidence="2 3" key="1">
    <citation type="submission" date="2016-08" db="EMBL/GenBank/DDBJ databases">
        <title>A Parts List for Fungal Cellulosomes Revealed by Comparative Genomics.</title>
        <authorList>
            <consortium name="DOE Joint Genome Institute"/>
            <person name="Haitjema C.H."/>
            <person name="Gilmore S.P."/>
            <person name="Henske J.K."/>
            <person name="Solomon K.V."/>
            <person name="De Groot R."/>
            <person name="Kuo A."/>
            <person name="Mondo S.J."/>
            <person name="Salamov A.A."/>
            <person name="Labutti K."/>
            <person name="Zhao Z."/>
            <person name="Chiniquy J."/>
            <person name="Barry K."/>
            <person name="Brewer H.M."/>
            <person name="Purvine S.O."/>
            <person name="Wright A.T."/>
            <person name="Boxma B."/>
            <person name="Van Alen T."/>
            <person name="Hackstein J.H."/>
            <person name="Baker S.E."/>
            <person name="Grigoriev I.V."/>
            <person name="O'Malley M.A."/>
        </authorList>
    </citation>
    <scope>NUCLEOTIDE SEQUENCE [LARGE SCALE GENOMIC DNA]</scope>
    <source>
        <strain evidence="2 3">G1</strain>
    </source>
</reference>
<name>A0A1Y2ABX8_9FUNG</name>
<gene>
    <name evidence="2" type="ORF">LY90DRAFT_161927</name>
</gene>
<dbReference type="AlphaFoldDB" id="A0A1Y2ABX8"/>
<dbReference type="EMBL" id="MCOG01000304">
    <property type="protein sequence ID" value="ORY20069.1"/>
    <property type="molecule type" value="Genomic_DNA"/>
</dbReference>
<accession>A0A1Y2ABX8</accession>
<dbReference type="Proteomes" id="UP000193920">
    <property type="component" value="Unassembled WGS sequence"/>
</dbReference>
<dbReference type="PROSITE" id="PS50297">
    <property type="entry name" value="ANK_REP_REGION"/>
    <property type="match status" value="1"/>
</dbReference>
<dbReference type="InterPro" id="IPR002110">
    <property type="entry name" value="Ankyrin_rpt"/>
</dbReference>